<sequence length="255" mass="27719">MNELTIIDTPIRLDGEGRYSLNDLHRAAGSEAKHQPSNWLRLDQTQALCAEIDQSSDVRSAQVVVGGTAPGTYVAKELVYAYAMWISAAFHLKVIRAFDAMMTAEREGHRQRRGRANFGLRELASEFQGGLSIAKIAGLKGNQAILAASKAVKVTTGTDPLALIGETQLVATEQVRHYTPTELGKRYGESGQAFNRRLEHAGLQIRNTARGWTATPKGEPFAVLLDTGKAHSNGTPIQQLRWLESVMDALTAPAA</sequence>
<dbReference type="SMART" id="SM01252">
    <property type="entry name" value="KilA-N"/>
    <property type="match status" value="1"/>
</dbReference>
<dbReference type="PROSITE" id="PS51301">
    <property type="entry name" value="KILA_N"/>
    <property type="match status" value="1"/>
</dbReference>
<evidence type="ECO:0000313" key="3">
    <source>
        <dbReference type="Proteomes" id="UP001595886"/>
    </source>
</evidence>
<gene>
    <name evidence="2" type="ORF">ACFO6Q_12445</name>
</gene>
<organism evidence="2 3">
    <name type="scientific">Dokdonella ginsengisoli</name>
    <dbReference type="NCBI Taxonomy" id="363846"/>
    <lineage>
        <taxon>Bacteria</taxon>
        <taxon>Pseudomonadati</taxon>
        <taxon>Pseudomonadota</taxon>
        <taxon>Gammaproteobacteria</taxon>
        <taxon>Lysobacterales</taxon>
        <taxon>Rhodanobacteraceae</taxon>
        <taxon>Dokdonella</taxon>
    </lineage>
</organism>
<keyword evidence="3" id="KW-1185">Reference proteome</keyword>
<evidence type="ECO:0000313" key="2">
    <source>
        <dbReference type="EMBL" id="MFC4821139.1"/>
    </source>
</evidence>
<comment type="caution">
    <text evidence="2">The sequence shown here is derived from an EMBL/GenBank/DDBJ whole genome shotgun (WGS) entry which is preliminary data.</text>
</comment>
<dbReference type="RefSeq" id="WP_380021425.1">
    <property type="nucleotide sequence ID" value="NZ_JBHSHD010000010.1"/>
</dbReference>
<proteinExistence type="predicted"/>
<reference evidence="3" key="1">
    <citation type="journal article" date="2019" name="Int. J. Syst. Evol. Microbiol.">
        <title>The Global Catalogue of Microorganisms (GCM) 10K type strain sequencing project: providing services to taxonomists for standard genome sequencing and annotation.</title>
        <authorList>
            <consortium name="The Broad Institute Genomics Platform"/>
            <consortium name="The Broad Institute Genome Sequencing Center for Infectious Disease"/>
            <person name="Wu L."/>
            <person name="Ma J."/>
        </authorList>
    </citation>
    <scope>NUCLEOTIDE SEQUENCE [LARGE SCALE GENOMIC DNA]</scope>
    <source>
        <strain evidence="3">CCUG 30340</strain>
    </source>
</reference>
<feature type="domain" description="KilA-N" evidence="1">
    <location>
        <begin position="1"/>
        <end position="101"/>
    </location>
</feature>
<accession>A0ABV9QXJ4</accession>
<dbReference type="Pfam" id="PF04383">
    <property type="entry name" value="KilA-N"/>
    <property type="match status" value="1"/>
</dbReference>
<dbReference type="Proteomes" id="UP001595886">
    <property type="component" value="Unassembled WGS sequence"/>
</dbReference>
<name>A0ABV9QXJ4_9GAMM</name>
<protein>
    <submittedName>
        <fullName evidence="2">KilA-N domain-containing protein</fullName>
    </submittedName>
</protein>
<dbReference type="InterPro" id="IPR018004">
    <property type="entry name" value="KilA/APSES_HTH"/>
</dbReference>
<evidence type="ECO:0000259" key="1">
    <source>
        <dbReference type="PROSITE" id="PS51301"/>
    </source>
</evidence>
<dbReference type="InterPro" id="IPR017880">
    <property type="entry name" value="KilA_N"/>
</dbReference>
<dbReference type="EMBL" id="JBHSHD010000010">
    <property type="protein sequence ID" value="MFC4821139.1"/>
    <property type="molecule type" value="Genomic_DNA"/>
</dbReference>